<dbReference type="SUPFAM" id="SSF53335">
    <property type="entry name" value="S-adenosyl-L-methionine-dependent methyltransferases"/>
    <property type="match status" value="1"/>
</dbReference>
<dbReference type="PRINTS" id="PR00507">
    <property type="entry name" value="N12N6MTFRASE"/>
</dbReference>
<evidence type="ECO:0000256" key="5">
    <source>
        <dbReference type="ARBA" id="ARBA00022691"/>
    </source>
</evidence>
<comment type="similarity">
    <text evidence="1">Belongs to the N(4)/N(6)-methyltransferase family.</text>
</comment>
<dbReference type="InterPro" id="IPR029063">
    <property type="entry name" value="SAM-dependent_MTases_sf"/>
</dbReference>
<keyword evidence="4" id="KW-0808">Transferase</keyword>
<dbReference type="PANTHER" id="PTHR42933">
    <property type="entry name" value="SLR6095 PROTEIN"/>
    <property type="match status" value="1"/>
</dbReference>
<dbReference type="AlphaFoldDB" id="A0A4P9VE78"/>
<gene>
    <name evidence="9" type="ORF">B9G39_29280</name>
</gene>
<accession>A0A4P9VE78</accession>
<evidence type="ECO:0000256" key="6">
    <source>
        <dbReference type="ARBA" id="ARBA00022747"/>
    </source>
</evidence>
<dbReference type="EMBL" id="NDXW01000010">
    <property type="protein sequence ID" value="RDH41365.1"/>
    <property type="molecule type" value="Genomic_DNA"/>
</dbReference>
<evidence type="ECO:0000313" key="10">
    <source>
        <dbReference type="Proteomes" id="UP000257039"/>
    </source>
</evidence>
<keyword evidence="6" id="KW-0680">Restriction system</keyword>
<evidence type="ECO:0000256" key="2">
    <source>
        <dbReference type="ARBA" id="ARBA00011900"/>
    </source>
</evidence>
<evidence type="ECO:0000256" key="7">
    <source>
        <dbReference type="ARBA" id="ARBA00047942"/>
    </source>
</evidence>
<dbReference type="EC" id="2.1.1.72" evidence="2"/>
<reference evidence="9 10" key="1">
    <citation type="submission" date="2017-04" db="EMBL/GenBank/DDBJ databases">
        <title>Draft genome sequence of Zooshikella ganghwensis VG4 isolated from Red Sea sediments.</title>
        <authorList>
            <person name="Rehman Z."/>
            <person name="Alam I."/>
            <person name="Kamau A."/>
            <person name="Bajic V."/>
            <person name="Leiknes T."/>
        </authorList>
    </citation>
    <scope>NUCLEOTIDE SEQUENCE [LARGE SCALE GENOMIC DNA]</scope>
    <source>
        <strain evidence="9 10">VG4</strain>
    </source>
</reference>
<name>A0A4P9VE78_9GAMM</name>
<dbReference type="InterPro" id="IPR003356">
    <property type="entry name" value="DNA_methylase_A-5"/>
</dbReference>
<keyword evidence="3" id="KW-0489">Methyltransferase</keyword>
<evidence type="ECO:0000256" key="4">
    <source>
        <dbReference type="ARBA" id="ARBA00022679"/>
    </source>
</evidence>
<dbReference type="InterPro" id="IPR051537">
    <property type="entry name" value="DNA_Adenine_Mtase"/>
</dbReference>
<evidence type="ECO:0000256" key="3">
    <source>
        <dbReference type="ARBA" id="ARBA00022603"/>
    </source>
</evidence>
<dbReference type="GO" id="GO:0009307">
    <property type="term" value="P:DNA restriction-modification system"/>
    <property type="evidence" value="ECO:0007669"/>
    <property type="project" value="UniProtKB-KW"/>
</dbReference>
<dbReference type="GO" id="GO:0003677">
    <property type="term" value="F:DNA binding"/>
    <property type="evidence" value="ECO:0007669"/>
    <property type="project" value="InterPro"/>
</dbReference>
<sequence>MTRCSDDNSRICEPILALNLKHGYTIEQWFDWLLDDCLASLGRRIPEKDIPPETCREALYAVSGDYAKAVIAHPFNDILGVLYQEISNNYNRKGMGQYFTPFPVAEMMANMQFSLDELKVVAQQRGEVSILEPTCGSGVMLLAWMSIVQAEAPELIRYLSLTAIDLDRICTKMCAVQIMAHVLIHQCDIKGLQVIHGDSLRCEVKQVIVNYENPAFVSDDVRILDTSESLDDKPSVVVAYQCEEESPITVADDGQFGFDF</sequence>
<keyword evidence="5" id="KW-0949">S-adenosyl-L-methionine</keyword>
<dbReference type="GO" id="GO:0008170">
    <property type="term" value="F:N-methyltransferase activity"/>
    <property type="evidence" value="ECO:0007669"/>
    <property type="project" value="InterPro"/>
</dbReference>
<keyword evidence="10" id="KW-1185">Reference proteome</keyword>
<protein>
    <recommendedName>
        <fullName evidence="2">site-specific DNA-methyltransferase (adenine-specific)</fullName>
        <ecNumber evidence="2">2.1.1.72</ecNumber>
    </recommendedName>
</protein>
<organism evidence="9 10">
    <name type="scientific">Zooshikella ganghwensis</name>
    <dbReference type="NCBI Taxonomy" id="202772"/>
    <lineage>
        <taxon>Bacteria</taxon>
        <taxon>Pseudomonadati</taxon>
        <taxon>Pseudomonadota</taxon>
        <taxon>Gammaproteobacteria</taxon>
        <taxon>Oceanospirillales</taxon>
        <taxon>Zooshikellaceae</taxon>
        <taxon>Zooshikella</taxon>
    </lineage>
</organism>
<feature type="domain" description="DNA methylase adenine-specific" evidence="8">
    <location>
        <begin position="76"/>
        <end position="206"/>
    </location>
</feature>
<dbReference type="Gene3D" id="3.40.50.150">
    <property type="entry name" value="Vaccinia Virus protein VP39"/>
    <property type="match status" value="1"/>
</dbReference>
<dbReference type="GO" id="GO:0032259">
    <property type="term" value="P:methylation"/>
    <property type="evidence" value="ECO:0007669"/>
    <property type="project" value="UniProtKB-KW"/>
</dbReference>
<evidence type="ECO:0000259" key="8">
    <source>
        <dbReference type="Pfam" id="PF02384"/>
    </source>
</evidence>
<dbReference type="Pfam" id="PF02384">
    <property type="entry name" value="N6_Mtase"/>
    <property type="match status" value="1"/>
</dbReference>
<evidence type="ECO:0000313" key="9">
    <source>
        <dbReference type="EMBL" id="RDH41365.1"/>
    </source>
</evidence>
<dbReference type="GO" id="GO:0009007">
    <property type="term" value="F:site-specific DNA-methyltransferase (adenine-specific) activity"/>
    <property type="evidence" value="ECO:0007669"/>
    <property type="project" value="UniProtKB-EC"/>
</dbReference>
<comment type="catalytic activity">
    <reaction evidence="7">
        <text>a 2'-deoxyadenosine in DNA + S-adenosyl-L-methionine = an N(6)-methyl-2'-deoxyadenosine in DNA + S-adenosyl-L-homocysteine + H(+)</text>
        <dbReference type="Rhea" id="RHEA:15197"/>
        <dbReference type="Rhea" id="RHEA-COMP:12418"/>
        <dbReference type="Rhea" id="RHEA-COMP:12419"/>
        <dbReference type="ChEBI" id="CHEBI:15378"/>
        <dbReference type="ChEBI" id="CHEBI:57856"/>
        <dbReference type="ChEBI" id="CHEBI:59789"/>
        <dbReference type="ChEBI" id="CHEBI:90615"/>
        <dbReference type="ChEBI" id="CHEBI:90616"/>
        <dbReference type="EC" id="2.1.1.72"/>
    </reaction>
</comment>
<evidence type="ECO:0000256" key="1">
    <source>
        <dbReference type="ARBA" id="ARBA00006594"/>
    </source>
</evidence>
<proteinExistence type="inferred from homology"/>
<dbReference type="PANTHER" id="PTHR42933:SF3">
    <property type="entry name" value="TYPE I RESTRICTION ENZYME MJAVIII METHYLASE SUBUNIT"/>
    <property type="match status" value="1"/>
</dbReference>
<dbReference type="Proteomes" id="UP000257039">
    <property type="component" value="Unassembled WGS sequence"/>
</dbReference>
<comment type="caution">
    <text evidence="9">The sequence shown here is derived from an EMBL/GenBank/DDBJ whole genome shotgun (WGS) entry which is preliminary data.</text>
</comment>